<reference evidence="3" key="1">
    <citation type="submission" date="2022-10" db="EMBL/GenBank/DDBJ databases">
        <title>Adaptive evolution leads to modifications in subtelomeric GC content in a zoonotic Cryptosporidium species.</title>
        <authorList>
            <person name="Li J."/>
            <person name="Feng Y."/>
            <person name="Xiao L."/>
        </authorList>
    </citation>
    <scope>NUCLEOTIDE SEQUENCE</scope>
    <source>
        <strain evidence="3">25894</strain>
    </source>
</reference>
<dbReference type="InterPro" id="IPR056767">
    <property type="entry name" value="C2H2-Znf_KIN17"/>
</dbReference>
<evidence type="ECO:0000313" key="4">
    <source>
        <dbReference type="Proteomes" id="UP001071777"/>
    </source>
</evidence>
<dbReference type="Gene3D" id="1.10.10.2030">
    <property type="entry name" value="DNA/RNA-binding protein Kin17, conserved domain"/>
    <property type="match status" value="1"/>
</dbReference>
<proteinExistence type="predicted"/>
<dbReference type="InterPro" id="IPR013087">
    <property type="entry name" value="Znf_C2H2_type"/>
</dbReference>
<dbReference type="Proteomes" id="UP001071777">
    <property type="component" value="Unassembled WGS sequence"/>
</dbReference>
<feature type="compositionally biased region" description="Basic and acidic residues" evidence="1">
    <location>
        <begin position="245"/>
        <end position="255"/>
    </location>
</feature>
<dbReference type="SMART" id="SM01253">
    <property type="entry name" value="Kin17_mid"/>
    <property type="match status" value="1"/>
</dbReference>
<dbReference type="InterPro" id="IPR036236">
    <property type="entry name" value="Znf_C2H2_sf"/>
</dbReference>
<feature type="region of interest" description="Disordered" evidence="1">
    <location>
        <begin position="240"/>
        <end position="264"/>
    </location>
</feature>
<gene>
    <name evidence="3" type="ORF">OJ252_1767</name>
</gene>
<dbReference type="InterPro" id="IPR037321">
    <property type="entry name" value="KIN17-like"/>
</dbReference>
<evidence type="ECO:0000259" key="2">
    <source>
        <dbReference type="PROSITE" id="PS00028"/>
    </source>
</evidence>
<comment type="caution">
    <text evidence="3">The sequence shown here is derived from an EMBL/GenBank/DDBJ whole genome shotgun (WGS) entry which is preliminary data.</text>
</comment>
<dbReference type="PANTHER" id="PTHR12805">
    <property type="entry name" value="KIN17 KIN, ANTIGENIC DETERMINANT OF RECA PROTEIN HOMOLOG"/>
    <property type="match status" value="1"/>
</dbReference>
<accession>A0ABQ8P749</accession>
<dbReference type="Pfam" id="PF25095">
    <property type="entry name" value="C2H2-zf_KIN17"/>
    <property type="match status" value="1"/>
</dbReference>
<dbReference type="SUPFAM" id="SSF57667">
    <property type="entry name" value="beta-beta-alpha zinc fingers"/>
    <property type="match status" value="1"/>
</dbReference>
<dbReference type="InterPro" id="IPR019447">
    <property type="entry name" value="DNA/RNA-bd_Kin17_WH-like_dom"/>
</dbReference>
<dbReference type="InterPro" id="IPR038254">
    <property type="entry name" value="KIN17_WH-like_sf"/>
</dbReference>
<keyword evidence="4" id="KW-1185">Reference proteome</keyword>
<dbReference type="PROSITE" id="PS00028">
    <property type="entry name" value="ZINC_FINGER_C2H2_1"/>
    <property type="match status" value="1"/>
</dbReference>
<evidence type="ECO:0000313" key="3">
    <source>
        <dbReference type="EMBL" id="KAJ1610722.1"/>
    </source>
</evidence>
<name>A0ABQ8P749_9CRYT</name>
<dbReference type="EMBL" id="JAPCXB010000068">
    <property type="protein sequence ID" value="KAJ1610722.1"/>
    <property type="molecule type" value="Genomic_DNA"/>
</dbReference>
<dbReference type="Pfam" id="PF10357">
    <property type="entry name" value="WH_KIN17"/>
    <property type="match status" value="1"/>
</dbReference>
<dbReference type="PANTHER" id="PTHR12805:SF0">
    <property type="entry name" value="DNA_RNA-BINDING PROTEIN KIN17"/>
    <property type="match status" value="1"/>
</dbReference>
<feature type="domain" description="C2H2-type" evidence="2">
    <location>
        <begin position="28"/>
        <end position="50"/>
    </location>
</feature>
<organism evidence="3 4">
    <name type="scientific">Cryptosporidium canis</name>
    <dbReference type="NCBI Taxonomy" id="195482"/>
    <lineage>
        <taxon>Eukaryota</taxon>
        <taxon>Sar</taxon>
        <taxon>Alveolata</taxon>
        <taxon>Apicomplexa</taxon>
        <taxon>Conoidasida</taxon>
        <taxon>Coccidia</taxon>
        <taxon>Eucoccidiorida</taxon>
        <taxon>Eimeriorina</taxon>
        <taxon>Cryptosporidiidae</taxon>
        <taxon>Cryptosporidium</taxon>
    </lineage>
</organism>
<evidence type="ECO:0000256" key="1">
    <source>
        <dbReference type="SAM" id="MobiDB-lite"/>
    </source>
</evidence>
<sequence>MPKAEIGTVKWFSKQIKSRGLQKLRWYCQLCEKQCRDENGFKCHRMSEAHLRQMELFEQNSKKILNDYSKKFEFAFMKLMKTRYSKVKVLANTVYNDVIHDKDHVHMNSTIWTTLTEFIHYLSDTNKCIIENSDRGWYIQYIDHDAKTKVNSTSIDRHKFTDEYKKEQRIGMVVKSNLESNSIGSIHAGEPTALLRSFDNSDGDGRITIKMAKHKNSSHERSLIHNAFTEKDLIYEDGTGIQHSHQNDSRNREIRSSSLSREGY</sequence>
<protein>
    <submittedName>
        <fullName evidence="3">Kin17-like protein (RNA metabolism proteins)</fullName>
    </submittedName>
</protein>